<accession>A0A495W0B5</accession>
<dbReference type="Proteomes" id="UP000282084">
    <property type="component" value="Unassembled WGS sequence"/>
</dbReference>
<evidence type="ECO:0000313" key="2">
    <source>
        <dbReference type="Proteomes" id="UP000282084"/>
    </source>
</evidence>
<protein>
    <submittedName>
        <fullName evidence="1">Uncharacterized protein</fullName>
    </submittedName>
</protein>
<proteinExistence type="predicted"/>
<gene>
    <name evidence="1" type="ORF">C8E97_2716</name>
</gene>
<name>A0A495W0B5_9PSEU</name>
<sequence>MCRVVGRLVDLTYAVSAALEPGKWRPLPPRAGSVFAEPVFVREAEALRAFDAELPAILAAQRTALELRE</sequence>
<keyword evidence="2" id="KW-1185">Reference proteome</keyword>
<comment type="caution">
    <text evidence="1">The sequence shown here is derived from an EMBL/GenBank/DDBJ whole genome shotgun (WGS) entry which is preliminary data.</text>
</comment>
<organism evidence="1 2">
    <name type="scientific">Saccharothrix australiensis</name>
    <dbReference type="NCBI Taxonomy" id="2072"/>
    <lineage>
        <taxon>Bacteria</taxon>
        <taxon>Bacillati</taxon>
        <taxon>Actinomycetota</taxon>
        <taxon>Actinomycetes</taxon>
        <taxon>Pseudonocardiales</taxon>
        <taxon>Pseudonocardiaceae</taxon>
        <taxon>Saccharothrix</taxon>
    </lineage>
</organism>
<dbReference type="AlphaFoldDB" id="A0A495W0B5"/>
<evidence type="ECO:0000313" key="1">
    <source>
        <dbReference type="EMBL" id="RKT54115.1"/>
    </source>
</evidence>
<dbReference type="EMBL" id="RBXO01000001">
    <property type="protein sequence ID" value="RKT54115.1"/>
    <property type="molecule type" value="Genomic_DNA"/>
</dbReference>
<reference evidence="1 2" key="1">
    <citation type="submission" date="2018-10" db="EMBL/GenBank/DDBJ databases">
        <title>Sequencing the genomes of 1000 actinobacteria strains.</title>
        <authorList>
            <person name="Klenk H.-P."/>
        </authorList>
    </citation>
    <scope>NUCLEOTIDE SEQUENCE [LARGE SCALE GENOMIC DNA]</scope>
    <source>
        <strain evidence="1 2">DSM 43800</strain>
    </source>
</reference>